<dbReference type="Proteomes" id="UP000299102">
    <property type="component" value="Unassembled WGS sequence"/>
</dbReference>
<organism evidence="2 3">
    <name type="scientific">Eumeta variegata</name>
    <name type="common">Bagworm moth</name>
    <name type="synonym">Eumeta japonica</name>
    <dbReference type="NCBI Taxonomy" id="151549"/>
    <lineage>
        <taxon>Eukaryota</taxon>
        <taxon>Metazoa</taxon>
        <taxon>Ecdysozoa</taxon>
        <taxon>Arthropoda</taxon>
        <taxon>Hexapoda</taxon>
        <taxon>Insecta</taxon>
        <taxon>Pterygota</taxon>
        <taxon>Neoptera</taxon>
        <taxon>Endopterygota</taxon>
        <taxon>Lepidoptera</taxon>
        <taxon>Glossata</taxon>
        <taxon>Ditrysia</taxon>
        <taxon>Tineoidea</taxon>
        <taxon>Psychidae</taxon>
        <taxon>Oiketicinae</taxon>
        <taxon>Eumeta</taxon>
    </lineage>
</organism>
<dbReference type="AlphaFoldDB" id="A0A4C1TLM5"/>
<evidence type="ECO:0000313" key="2">
    <source>
        <dbReference type="EMBL" id="GBP15489.1"/>
    </source>
</evidence>
<dbReference type="EMBL" id="BGZK01005795">
    <property type="protein sequence ID" value="GBP15489.1"/>
    <property type="molecule type" value="Genomic_DNA"/>
</dbReference>
<evidence type="ECO:0000313" key="3">
    <source>
        <dbReference type="Proteomes" id="UP000299102"/>
    </source>
</evidence>
<accession>A0A4C1TLM5</accession>
<evidence type="ECO:0000256" key="1">
    <source>
        <dbReference type="SAM" id="MobiDB-lite"/>
    </source>
</evidence>
<name>A0A4C1TLM5_EUMVA</name>
<sequence length="249" mass="28198">MGYYHLMAESSTACAHWSNQIARDSPASCYSLPSLFTKSLTWIVGNPRANLSEFVAEANKWEIRKELKKNWLSVKSVDGRFYFFGRCIEREIDPSQAECLGRSYISIACSALSLAHSPQAERDNESRFFVRAAGLHRFIRRYHVNNKTWIQRPRRLCKRGLNSICASESAPSAGRPPERGADGGLRPSRFMHSRVCDLIIILKHSDEPSNRAPMYGVTLPVYARRAPRFVRVVVRSGRFCCRNTVAAAV</sequence>
<protein>
    <submittedName>
        <fullName evidence="2">Uncharacterized protein</fullName>
    </submittedName>
</protein>
<keyword evidence="3" id="KW-1185">Reference proteome</keyword>
<proteinExistence type="predicted"/>
<comment type="caution">
    <text evidence="2">The sequence shown here is derived from an EMBL/GenBank/DDBJ whole genome shotgun (WGS) entry which is preliminary data.</text>
</comment>
<feature type="region of interest" description="Disordered" evidence="1">
    <location>
        <begin position="167"/>
        <end position="186"/>
    </location>
</feature>
<reference evidence="2 3" key="1">
    <citation type="journal article" date="2019" name="Commun. Biol.">
        <title>The bagworm genome reveals a unique fibroin gene that provides high tensile strength.</title>
        <authorList>
            <person name="Kono N."/>
            <person name="Nakamura H."/>
            <person name="Ohtoshi R."/>
            <person name="Tomita M."/>
            <person name="Numata K."/>
            <person name="Arakawa K."/>
        </authorList>
    </citation>
    <scope>NUCLEOTIDE SEQUENCE [LARGE SCALE GENOMIC DNA]</scope>
</reference>
<gene>
    <name evidence="2" type="ORF">EVAR_70441_1</name>
</gene>